<accession>A0ABQ0DA47</accession>
<comment type="caution">
    <text evidence="1">The sequence shown here is derived from an EMBL/GenBank/DDBJ whole genome shotgun (WGS) entry which is preliminary data.</text>
</comment>
<reference evidence="1 2" key="1">
    <citation type="journal article" date="2019" name="PLoS Negl. Trop. Dis.">
        <title>Whole genome sequencing of Entamoeba nuttalli reveals mammalian host-related molecular signatures and a novel octapeptide-repeat surface protein.</title>
        <authorList>
            <person name="Tanaka M."/>
            <person name="Makiuchi T."/>
            <person name="Komiyama T."/>
            <person name="Shiina T."/>
            <person name="Osaki K."/>
            <person name="Tachibana H."/>
        </authorList>
    </citation>
    <scope>NUCLEOTIDE SEQUENCE [LARGE SCALE GENOMIC DNA]</scope>
    <source>
        <strain evidence="1 2">P19-061405</strain>
    </source>
</reference>
<name>A0ABQ0DA47_9EUKA</name>
<evidence type="ECO:0000313" key="1">
    <source>
        <dbReference type="EMBL" id="GAB1219709.1"/>
    </source>
</evidence>
<proteinExistence type="predicted"/>
<organism evidence="1 2">
    <name type="scientific">Entamoeba nuttalli</name>
    <dbReference type="NCBI Taxonomy" id="412467"/>
    <lineage>
        <taxon>Eukaryota</taxon>
        <taxon>Amoebozoa</taxon>
        <taxon>Evosea</taxon>
        <taxon>Archamoebae</taxon>
        <taxon>Mastigamoebida</taxon>
        <taxon>Entamoebidae</taxon>
        <taxon>Entamoeba</taxon>
    </lineage>
</organism>
<gene>
    <name evidence="1" type="ORF">ENUP19_0041G0055</name>
</gene>
<dbReference type="SUPFAM" id="SSF48371">
    <property type="entry name" value="ARM repeat"/>
    <property type="match status" value="1"/>
</dbReference>
<protein>
    <submittedName>
        <fullName evidence="1">Uncharacterized protein</fullName>
    </submittedName>
</protein>
<dbReference type="PANTHER" id="PTHR10957">
    <property type="entry name" value="RAP1 GTPASE-GDP DISSOCIATION STIMULATOR 1"/>
    <property type="match status" value="1"/>
</dbReference>
<dbReference type="InterPro" id="IPR011989">
    <property type="entry name" value="ARM-like"/>
</dbReference>
<dbReference type="Gene3D" id="1.25.10.10">
    <property type="entry name" value="Leucine-rich Repeat Variant"/>
    <property type="match status" value="2"/>
</dbReference>
<evidence type="ECO:0000313" key="2">
    <source>
        <dbReference type="Proteomes" id="UP001628156"/>
    </source>
</evidence>
<dbReference type="Proteomes" id="UP001628156">
    <property type="component" value="Unassembled WGS sequence"/>
</dbReference>
<sequence length="586" mass="67753">MTNVNLNQIFDNGVDSIIQLIKTDLDLSTKSEIMQRIADQCRDDEKFRQIYVKKEILEFIVGLLNCDNEHSALQACRCIVNLTYYNEPARNILLEIGGDKLKNISLIIEAFPNLRLVGISAYANLFESCEKLQEILIDDGFKKAISLCINDCYETVIRTLNNMTSTNKMNECFKSTFFVELLDKTPSDLADSDFSEAVEYFISVLSFEEFRKVFCKHSEAIFKGYKSAIDIIVSPLFPKNVDEQDLNQVCMSIKLVFDLFDAFYQFTETAKLYDSIIELTLAYTLHGNIYKEDYIPAPTQNHTCEILCHIATVEEFLSRIWDKHNEFIKIAFETSKNSRMMDMQKHSIGIIQSFSTNKEYVSILLKEGIMEKLSSIFNENNMMNQPLIYRSLSVLQNFTILAEDKNIVCNEFALNMIIVTFKYMTNIVIRYSAVQALRNILNFKPEFSELLKEEGLNALIDVCLGKDEAQEKKDQPDKRVRFEATRILVRLLKENKSIKETLKRDSDIYSCLLENLRTDYAILIKEVMELLIDFHNNGIILPNQLNLQVKEIVKEKLSTILASPKDNQLLNKDILELFEKFLAFKD</sequence>
<dbReference type="EMBL" id="BAAFRS010000041">
    <property type="protein sequence ID" value="GAB1219709.1"/>
    <property type="molecule type" value="Genomic_DNA"/>
</dbReference>
<dbReference type="InterPro" id="IPR040144">
    <property type="entry name" value="RAP1GDS1"/>
</dbReference>
<keyword evidence="2" id="KW-1185">Reference proteome</keyword>
<dbReference type="InterPro" id="IPR016024">
    <property type="entry name" value="ARM-type_fold"/>
</dbReference>